<dbReference type="STRING" id="880073.Cabys_3894"/>
<dbReference type="EMBL" id="CM001402">
    <property type="protein sequence ID" value="EHO40860.1"/>
    <property type="molecule type" value="Genomic_DNA"/>
</dbReference>
<dbReference type="RefSeq" id="WP_006927920.1">
    <property type="nucleotide sequence ID" value="NZ_CM001402.1"/>
</dbReference>
<protein>
    <submittedName>
        <fullName evidence="4">Uncharacterized protein</fullName>
    </submittedName>
</protein>
<feature type="coiled-coil region" evidence="1">
    <location>
        <begin position="374"/>
        <end position="401"/>
    </location>
</feature>
<name>H1XXY5_CALAY</name>
<keyword evidence="5" id="KW-1185">Reference proteome</keyword>
<dbReference type="KEGG" id="caby:Cabys_3894"/>
<gene>
    <name evidence="3" type="ORF">Cabys_3894</name>
    <name evidence="4" type="ORF">Calab_1234</name>
</gene>
<dbReference type="eggNOG" id="COG1061">
    <property type="taxonomic scope" value="Bacteria"/>
</dbReference>
<accession>H1XXY5</accession>
<organism evidence="4 5">
    <name type="scientific">Caldithrix abyssi DSM 13497</name>
    <dbReference type="NCBI Taxonomy" id="880073"/>
    <lineage>
        <taxon>Bacteria</taxon>
        <taxon>Pseudomonadati</taxon>
        <taxon>Calditrichota</taxon>
        <taxon>Calditrichia</taxon>
        <taxon>Calditrichales</taxon>
        <taxon>Calditrichaceae</taxon>
        <taxon>Caldithrix</taxon>
    </lineage>
</organism>
<evidence type="ECO:0000256" key="1">
    <source>
        <dbReference type="SAM" id="Coils"/>
    </source>
</evidence>
<proteinExistence type="predicted"/>
<evidence type="ECO:0000313" key="3">
    <source>
        <dbReference type="EMBL" id="APF20639.1"/>
    </source>
</evidence>
<dbReference type="Proteomes" id="UP000183868">
    <property type="component" value="Chromosome"/>
</dbReference>
<reference evidence="3 6" key="2">
    <citation type="submission" date="2016-11" db="EMBL/GenBank/DDBJ databases">
        <title>Genomic analysis of Caldithrix abyssi and proposal of a novel bacterial phylum Caldithrichaeota.</title>
        <authorList>
            <person name="Kublanov I."/>
            <person name="Sigalova O."/>
            <person name="Gavrilov S."/>
            <person name="Lebedinsky A."/>
            <person name="Ivanova N."/>
            <person name="Daum C."/>
            <person name="Reddy T."/>
            <person name="Klenk H.P."/>
            <person name="Goker M."/>
            <person name="Reva O."/>
            <person name="Miroshnichenko M."/>
            <person name="Kyprides N."/>
            <person name="Woyke T."/>
            <person name="Gelfand M."/>
        </authorList>
    </citation>
    <scope>NUCLEOTIDE SEQUENCE [LARGE SCALE GENOMIC DNA]</scope>
    <source>
        <strain evidence="3 6">LF13</strain>
    </source>
</reference>
<dbReference type="InParanoid" id="H1XXY5"/>
<dbReference type="HOGENOM" id="CLU_622114_0_0_0"/>
<dbReference type="OrthoDB" id="9759819at2"/>
<dbReference type="AlphaFoldDB" id="H1XXY5"/>
<dbReference type="EMBL" id="CP018099">
    <property type="protein sequence ID" value="APF20639.1"/>
    <property type="molecule type" value="Genomic_DNA"/>
</dbReference>
<evidence type="ECO:0000313" key="4">
    <source>
        <dbReference type="EMBL" id="EHO40860.1"/>
    </source>
</evidence>
<dbReference type="Proteomes" id="UP000004671">
    <property type="component" value="Chromosome"/>
</dbReference>
<dbReference type="PaxDb" id="880073-Calab_1234"/>
<evidence type="ECO:0000313" key="6">
    <source>
        <dbReference type="Proteomes" id="UP000183868"/>
    </source>
</evidence>
<reference evidence="4 5" key="1">
    <citation type="submission" date="2011-09" db="EMBL/GenBank/DDBJ databases">
        <title>The permanent draft genome of Caldithrix abyssi DSM 13497.</title>
        <authorList>
            <consortium name="US DOE Joint Genome Institute (JGI-PGF)"/>
            <person name="Lucas S."/>
            <person name="Han J."/>
            <person name="Lapidus A."/>
            <person name="Bruce D."/>
            <person name="Goodwin L."/>
            <person name="Pitluck S."/>
            <person name="Peters L."/>
            <person name="Kyrpides N."/>
            <person name="Mavromatis K."/>
            <person name="Ivanova N."/>
            <person name="Mikhailova N."/>
            <person name="Chertkov O."/>
            <person name="Detter J.C."/>
            <person name="Tapia R."/>
            <person name="Han C."/>
            <person name="Land M."/>
            <person name="Hauser L."/>
            <person name="Markowitz V."/>
            <person name="Cheng J.-F."/>
            <person name="Hugenholtz P."/>
            <person name="Woyke T."/>
            <person name="Wu D."/>
            <person name="Spring S."/>
            <person name="Brambilla E."/>
            <person name="Klenk H.-P."/>
            <person name="Eisen J.A."/>
        </authorList>
    </citation>
    <scope>NUCLEOTIDE SEQUENCE [LARGE SCALE GENOMIC DNA]</scope>
    <source>
        <strain evidence="4 5">DSM 13497</strain>
    </source>
</reference>
<evidence type="ECO:0000313" key="5">
    <source>
        <dbReference type="Proteomes" id="UP000004671"/>
    </source>
</evidence>
<keyword evidence="1" id="KW-0175">Coiled coil</keyword>
<sequence>MFEARQIFFLRVTPDRLFFDAQQALPVSKTALKLGSETPIEQFTQRFAWLKVKVRSFDAGILTCEIIEFTENGSRAFARQQINLKGVQKLLLYAQDTFKILQLARRKTTVKKTVARQVQPSARPSSTPPPPAEKPPVKPDQPSLKQTPPKAPKRQEPKIIRTTVTFFVPFPSLKFGNGYAQINEYVYIPAISRSMMIEARIENQFIRQEFEYIKEYFSKVLKIKTVRVKANLMIRDGEATVESARSPEIEKINSALIGEVKVKFIKKELNQEGHKDEILTVDTLFAADEKKKKAVFNVQDGEFIQELIRIKKPKHGEHVKYLVDLHNHRVYRLRIITNPLSFVFFLEGKKRCFLAWETLAGTDGTYLWALSGNLGDLLAKKEMFKREVMKIENEIKTVKKIGRLNYLKNPPPNFVRVFHDYRDAQGFARWKKELQSRINS</sequence>
<evidence type="ECO:0000256" key="2">
    <source>
        <dbReference type="SAM" id="MobiDB-lite"/>
    </source>
</evidence>
<feature type="region of interest" description="Disordered" evidence="2">
    <location>
        <begin position="113"/>
        <end position="155"/>
    </location>
</feature>